<evidence type="ECO:0000313" key="2">
    <source>
        <dbReference type="EMBL" id="PMD39154.1"/>
    </source>
</evidence>
<feature type="compositionally biased region" description="Polar residues" evidence="1">
    <location>
        <begin position="196"/>
        <end position="207"/>
    </location>
</feature>
<evidence type="ECO:0000256" key="1">
    <source>
        <dbReference type="SAM" id="MobiDB-lite"/>
    </source>
</evidence>
<keyword evidence="3" id="KW-1185">Reference proteome</keyword>
<protein>
    <submittedName>
        <fullName evidence="2">Uncharacterized protein</fullName>
    </submittedName>
</protein>
<feature type="region of interest" description="Disordered" evidence="1">
    <location>
        <begin position="196"/>
        <end position="303"/>
    </location>
</feature>
<feature type="compositionally biased region" description="Polar residues" evidence="1">
    <location>
        <begin position="289"/>
        <end position="303"/>
    </location>
</feature>
<dbReference type="OrthoDB" id="3538733at2759"/>
<gene>
    <name evidence="2" type="ORF">L207DRAFT_635114</name>
</gene>
<proteinExistence type="predicted"/>
<evidence type="ECO:0000313" key="3">
    <source>
        <dbReference type="Proteomes" id="UP000235786"/>
    </source>
</evidence>
<dbReference type="EMBL" id="KZ613947">
    <property type="protein sequence ID" value="PMD39154.1"/>
    <property type="molecule type" value="Genomic_DNA"/>
</dbReference>
<sequence>MTGPESAGSRAHYVTAYTRVAEIQDLYGPNEVRALAELPLEKYASNFHLDDNSEIGRRILWLLEQSEHNRDVSLLEKAGELLMEQSTRVPVHWRSPAVSAPPIGHGLSDEVYEYSSMSNDPFAKVGFVKVVESMPVTQHSLLPNEPQHTAYPDLLVNPAERWIRPSSNDPRPMKLIRPIPLSSSHSWLYQQVQRQLGTSATRNSQKLPQAPVKPNPMKATDPYRVRKPSGSSKPKAQVTKTQTVLSIQKGGLPTPQGHPLPQLPITPTNPYFSAPKWQKDFPGSEAKAYSSQGQYYSNESHPP</sequence>
<accession>A0A2J6RKV5</accession>
<reference evidence="2 3" key="1">
    <citation type="submission" date="2016-04" db="EMBL/GenBank/DDBJ databases">
        <title>A degradative enzymes factory behind the ericoid mycorrhizal symbiosis.</title>
        <authorList>
            <consortium name="DOE Joint Genome Institute"/>
            <person name="Martino E."/>
            <person name="Morin E."/>
            <person name="Grelet G."/>
            <person name="Kuo A."/>
            <person name="Kohler A."/>
            <person name="Daghino S."/>
            <person name="Barry K."/>
            <person name="Choi C."/>
            <person name="Cichocki N."/>
            <person name="Clum A."/>
            <person name="Copeland A."/>
            <person name="Hainaut M."/>
            <person name="Haridas S."/>
            <person name="Labutti K."/>
            <person name="Lindquist E."/>
            <person name="Lipzen A."/>
            <person name="Khouja H.-R."/>
            <person name="Murat C."/>
            <person name="Ohm R."/>
            <person name="Olson A."/>
            <person name="Spatafora J."/>
            <person name="Veneault-Fourrey C."/>
            <person name="Henrissat B."/>
            <person name="Grigoriev I."/>
            <person name="Martin F."/>
            <person name="Perotto S."/>
        </authorList>
    </citation>
    <scope>NUCLEOTIDE SEQUENCE [LARGE SCALE GENOMIC DNA]</scope>
    <source>
        <strain evidence="2 3">F</strain>
    </source>
</reference>
<feature type="compositionally biased region" description="Polar residues" evidence="1">
    <location>
        <begin position="229"/>
        <end position="246"/>
    </location>
</feature>
<dbReference type="Proteomes" id="UP000235786">
    <property type="component" value="Unassembled WGS sequence"/>
</dbReference>
<name>A0A2J6RKV5_HYAVF</name>
<dbReference type="AlphaFoldDB" id="A0A2J6RKV5"/>
<organism evidence="2 3">
    <name type="scientific">Hyaloscypha variabilis (strain UAMH 11265 / GT02V1 / F)</name>
    <name type="common">Meliniomyces variabilis</name>
    <dbReference type="NCBI Taxonomy" id="1149755"/>
    <lineage>
        <taxon>Eukaryota</taxon>
        <taxon>Fungi</taxon>
        <taxon>Dikarya</taxon>
        <taxon>Ascomycota</taxon>
        <taxon>Pezizomycotina</taxon>
        <taxon>Leotiomycetes</taxon>
        <taxon>Helotiales</taxon>
        <taxon>Hyaloscyphaceae</taxon>
        <taxon>Hyaloscypha</taxon>
        <taxon>Hyaloscypha variabilis</taxon>
    </lineage>
</organism>